<dbReference type="PANTHER" id="PTHR30621">
    <property type="entry name" value="GLUTAMINE SYNTHETASE ADENYLYLTRANSFERASE"/>
    <property type="match status" value="1"/>
</dbReference>
<feature type="domain" description="Glutamate-ammonia ligase adenylyltransferase repeated" evidence="7">
    <location>
        <begin position="71"/>
        <end position="301"/>
    </location>
</feature>
<feature type="domain" description="PII-uridylyltransferase/Glutamine-synthetase adenylyltransferase" evidence="8">
    <location>
        <begin position="325"/>
        <end position="465"/>
    </location>
</feature>
<dbReference type="eggNOG" id="COG1391">
    <property type="taxonomic scope" value="Bacteria"/>
</dbReference>
<dbReference type="GO" id="GO:0005829">
    <property type="term" value="C:cytosol"/>
    <property type="evidence" value="ECO:0007669"/>
    <property type="project" value="TreeGrafter"/>
</dbReference>
<dbReference type="InterPro" id="IPR013546">
    <property type="entry name" value="PII_UdlTrfase/GS_AdlTrfase"/>
</dbReference>
<dbReference type="GO" id="GO:0008882">
    <property type="term" value="F:[glutamate-ammonia-ligase] adenylyltransferase activity"/>
    <property type="evidence" value="ECO:0007669"/>
    <property type="project" value="InterPro"/>
</dbReference>
<dbReference type="InterPro" id="IPR043519">
    <property type="entry name" value="NT_sf"/>
</dbReference>
<dbReference type="Pfam" id="PF08335">
    <property type="entry name" value="GlnD_UR_UTase"/>
    <property type="match status" value="1"/>
</dbReference>
<dbReference type="GO" id="GO:0000820">
    <property type="term" value="P:regulation of glutamine family amino acid metabolic process"/>
    <property type="evidence" value="ECO:0007669"/>
    <property type="project" value="TreeGrafter"/>
</dbReference>
<evidence type="ECO:0000256" key="2">
    <source>
        <dbReference type="ARBA" id="ARBA00022695"/>
    </source>
</evidence>
<proteinExistence type="predicted"/>
<keyword evidence="1 9" id="KW-0808">Transferase</keyword>
<evidence type="ECO:0000313" key="9">
    <source>
        <dbReference type="EMBL" id="GAD56907.1"/>
    </source>
</evidence>
<gene>
    <name evidence="9" type="ORF">MBELCI_2959</name>
</gene>
<organism evidence="9 10">
    <name type="scientific">Limimaricola cinnabarinus LL-001</name>
    <dbReference type="NCBI Taxonomy" id="1337093"/>
    <lineage>
        <taxon>Bacteria</taxon>
        <taxon>Pseudomonadati</taxon>
        <taxon>Pseudomonadota</taxon>
        <taxon>Alphaproteobacteria</taxon>
        <taxon>Rhodobacterales</taxon>
        <taxon>Paracoccaceae</taxon>
        <taxon>Limimaricola</taxon>
    </lineage>
</organism>
<dbReference type="PANTHER" id="PTHR30621:SF0">
    <property type="entry name" value="BIFUNCTIONAL GLUTAMINE SYNTHETASE ADENYLYLTRANSFERASE_ADENYLYL-REMOVING ENZYME"/>
    <property type="match status" value="1"/>
</dbReference>
<name>U2Z787_9RHOB</name>
<evidence type="ECO:0000313" key="10">
    <source>
        <dbReference type="Proteomes" id="UP000016566"/>
    </source>
</evidence>
<dbReference type="AlphaFoldDB" id="U2Z787"/>
<accession>U2Z787</accession>
<keyword evidence="2 9" id="KW-0548">Nucleotidyltransferase</keyword>
<dbReference type="SUPFAM" id="SSF81593">
    <property type="entry name" value="Nucleotidyltransferase substrate binding subunit/domain"/>
    <property type="match status" value="2"/>
</dbReference>
<evidence type="ECO:0000256" key="5">
    <source>
        <dbReference type="ARBA" id="ARBA00022842"/>
    </source>
</evidence>
<dbReference type="Proteomes" id="UP000016566">
    <property type="component" value="Unassembled WGS sequence"/>
</dbReference>
<dbReference type="InterPro" id="IPR005190">
    <property type="entry name" value="GlnE_rpt_dom"/>
</dbReference>
<evidence type="ECO:0000256" key="1">
    <source>
        <dbReference type="ARBA" id="ARBA00022679"/>
    </source>
</evidence>
<dbReference type="GO" id="GO:0016874">
    <property type="term" value="F:ligase activity"/>
    <property type="evidence" value="ECO:0007669"/>
    <property type="project" value="UniProtKB-KW"/>
</dbReference>
<dbReference type="SUPFAM" id="SSF81301">
    <property type="entry name" value="Nucleotidyltransferase"/>
    <property type="match status" value="2"/>
</dbReference>
<evidence type="ECO:0000256" key="3">
    <source>
        <dbReference type="ARBA" id="ARBA00022741"/>
    </source>
</evidence>
<sequence>MNGFNIFRAKARPAAIDAPRAPRHGSVMTDIASRLRRAPRPLDADKAAEARDFCDWADPATAELIGGTAGCSPYLAGLIGRERDWLEGACADPEAAVAAELADLRGHDIAALGPRLRQAKRRVALIAALADLGGAWPLEEVTGSLTRLADAALQAGLETLIAPEIARGKLPGMGGADIESGAGMVLFAMGKMGAFELNYSSDIDLICLYDESRYEGIDQHEARAVLVRVTRKLAGLIGDITGEGYVFRTDLRLRPDAAVTPVCLSMAAAEQYYESVGRTWERAAWIKARPCAGDLAAGAGFVETLRPFVWRRHLDFHAIRDAHDMRLKIRDHKGLGGALSLPGHDMKLGRGGIREIEFFTQTRQLISGGRDASLRVRGTVEGLDRLAQAGWIETEVAGELTRHYRAHREVEHRVQMIGDQQTHMLPSSEEGFARLAAFMDRDLDDLKSDLTERLEQVHALTEDFFAPGHAATDAPDFGREVTARWPGYPALRSDRAVEIFDRLRPEILKTLSEAARPEEALAQFDAFLAGLPAGVQLFSLFEANPQLTRLLVDICATAPGLAQYLSRNSGVLDAVIGGGFFADWPGIEALRSDLSDRLARQPDHEARLGAARVWAKEIHFRIGVHHLRGLIDAGKAGQEYAELAEAVVAALVPVVIDDMARRHGPPPGRGLSVLAMGSLGAGRLSSSSDLDLIVIYDADGVEASDGRRPLPARTWYARFTQGLITALTAPMPDGRLYEVDMRLRPSGRQGPVATALPAFRAYQQDEAWTWEHLALTRARAIAGEPGLGEEIEAFRRALIAQKAAGDTVPADLAAMRARLSEARPASGGWNLRDGPGRLQDVELFAQSLALRAGSPAREVPAQIAAGQAAGLIDEEGAAVLSETADLMRRVQCVARLLTGGGPLPETPAEGGARLLLREGGCETLDDLRRALDAAAARAEGVIAKAAGRGAGRGAMSDEIDPKGLVREAYRIDGISLGECRSIFLDWALSLPDGTQSAKAIRRLLERHATMPEGHPMTQVLTEGLETGMTARRRGGRAGRVAS</sequence>
<reference evidence="9" key="1">
    <citation type="journal article" date="2013" name="Genome Announc.">
        <title>Draft Genome Sequence of Loktanella cinnabarina LL-001T, Isolated from Deep-Sea Floor Sediment.</title>
        <authorList>
            <person name="Nishi S."/>
            <person name="Tsubouchi T."/>
            <person name="Takaki Y."/>
            <person name="Koyanagi R."/>
            <person name="Satoh N."/>
            <person name="Maruyama T."/>
            <person name="Hatada Y."/>
        </authorList>
    </citation>
    <scope>NUCLEOTIDE SEQUENCE [LARGE SCALE GENOMIC DNA]</scope>
    <source>
        <strain evidence="9">LL-001</strain>
    </source>
</reference>
<keyword evidence="6" id="KW-0511">Multifunctional enzyme</keyword>
<evidence type="ECO:0000256" key="6">
    <source>
        <dbReference type="ARBA" id="ARBA00023268"/>
    </source>
</evidence>
<dbReference type="Pfam" id="PF03710">
    <property type="entry name" value="GlnE"/>
    <property type="match status" value="2"/>
</dbReference>
<feature type="domain" description="Glutamate-ammonia ligase adenylyltransferase repeated" evidence="7">
    <location>
        <begin position="551"/>
        <end position="792"/>
    </location>
</feature>
<keyword evidence="5" id="KW-0460">Magnesium</keyword>
<keyword evidence="9" id="KW-0436">Ligase</keyword>
<evidence type="ECO:0000259" key="8">
    <source>
        <dbReference type="Pfam" id="PF08335"/>
    </source>
</evidence>
<dbReference type="STRING" id="1337093.MBELCI_2959"/>
<comment type="caution">
    <text evidence="9">The sequence shown here is derived from an EMBL/GenBank/DDBJ whole genome shotgun (WGS) entry which is preliminary data.</text>
</comment>
<evidence type="ECO:0000259" key="7">
    <source>
        <dbReference type="Pfam" id="PF03710"/>
    </source>
</evidence>
<protein>
    <submittedName>
        <fullName evidence="9">Glutamate-ammonia ligase adenylyltransferase</fullName>
    </submittedName>
</protein>
<dbReference type="EMBL" id="BATB01000052">
    <property type="protein sequence ID" value="GAD56907.1"/>
    <property type="molecule type" value="Genomic_DNA"/>
</dbReference>
<keyword evidence="10" id="KW-1185">Reference proteome</keyword>
<dbReference type="Gene3D" id="1.20.120.330">
    <property type="entry name" value="Nucleotidyltransferases domain 2"/>
    <property type="match status" value="2"/>
</dbReference>
<keyword evidence="4" id="KW-0067">ATP-binding</keyword>
<dbReference type="GO" id="GO:0005524">
    <property type="term" value="F:ATP binding"/>
    <property type="evidence" value="ECO:0007669"/>
    <property type="project" value="UniProtKB-KW"/>
</dbReference>
<dbReference type="Gene3D" id="3.30.460.10">
    <property type="entry name" value="Beta Polymerase, domain 2"/>
    <property type="match status" value="2"/>
</dbReference>
<dbReference type="CDD" id="cd05401">
    <property type="entry name" value="NT_GlnE_GlnD_like"/>
    <property type="match status" value="2"/>
</dbReference>
<evidence type="ECO:0000256" key="4">
    <source>
        <dbReference type="ARBA" id="ARBA00022840"/>
    </source>
</evidence>
<keyword evidence="3" id="KW-0547">Nucleotide-binding</keyword>
<dbReference type="InterPro" id="IPR023057">
    <property type="entry name" value="GlnE"/>
</dbReference>